<keyword evidence="1" id="KW-0732">Signal</keyword>
<feature type="signal peptide" evidence="1">
    <location>
        <begin position="1"/>
        <end position="34"/>
    </location>
</feature>
<evidence type="ECO:0000313" key="4">
    <source>
        <dbReference type="Proteomes" id="UP001055453"/>
    </source>
</evidence>
<evidence type="ECO:0000256" key="1">
    <source>
        <dbReference type="SAM" id="SignalP"/>
    </source>
</evidence>
<feature type="domain" description="DUF1400" evidence="2">
    <location>
        <begin position="34"/>
        <end position="135"/>
    </location>
</feature>
<protein>
    <recommendedName>
        <fullName evidence="2">DUF1400 domain-containing protein</fullName>
    </recommendedName>
</protein>
<proteinExistence type="predicted"/>
<evidence type="ECO:0000259" key="2">
    <source>
        <dbReference type="Pfam" id="PF07176"/>
    </source>
</evidence>
<accession>A0ABN6PTQ6</accession>
<gene>
    <name evidence="3" type="ORF">ANSO36C_02250</name>
</gene>
<keyword evidence="4" id="KW-1185">Reference proteome</keyword>
<dbReference type="Pfam" id="PF07176">
    <property type="entry name" value="DUF1400"/>
    <property type="match status" value="1"/>
</dbReference>
<sequence length="145" mass="16532">MTKPIKKQTVWLKLALRIFSIGLLPTLTANQALGAERIRFNYGVLERSIPISSLETYARTGKVDNNLAAYRKYLDKNQLAQLRKVLLTRIPLNQVEVSQFLYTPIGERLLQNLGKVIQTESNLSGFYAIRAALICQPQIKKILRF</sequence>
<dbReference type="Proteomes" id="UP001055453">
    <property type="component" value="Chromosome"/>
</dbReference>
<feature type="chain" id="PRO_5046727400" description="DUF1400 domain-containing protein" evidence="1">
    <location>
        <begin position="35"/>
        <end position="145"/>
    </location>
</feature>
<dbReference type="InterPro" id="IPR010802">
    <property type="entry name" value="DUF1400"/>
</dbReference>
<organism evidence="3 4">
    <name type="scientific">Nostoc cf. commune SO-36</name>
    <dbReference type="NCBI Taxonomy" id="449208"/>
    <lineage>
        <taxon>Bacteria</taxon>
        <taxon>Bacillati</taxon>
        <taxon>Cyanobacteriota</taxon>
        <taxon>Cyanophyceae</taxon>
        <taxon>Nostocales</taxon>
        <taxon>Nostocaceae</taxon>
        <taxon>Nostoc</taxon>
    </lineage>
</organism>
<reference evidence="3" key="1">
    <citation type="submission" date="2022-04" db="EMBL/GenBank/DDBJ databases">
        <title>Complete genome sequence of a cyanobacterium, Nostoc sp. SO-36, isolated in Antarctica.</title>
        <authorList>
            <person name="Kanesaki Y."/>
            <person name="Effendi D."/>
            <person name="Sakamoto T."/>
            <person name="Ohtani S."/>
            <person name="Awai K."/>
        </authorList>
    </citation>
    <scope>NUCLEOTIDE SEQUENCE</scope>
    <source>
        <strain evidence="3">SO-36</strain>
    </source>
</reference>
<evidence type="ECO:0000313" key="3">
    <source>
        <dbReference type="EMBL" id="BDI14423.1"/>
    </source>
</evidence>
<name>A0ABN6PTQ6_NOSCO</name>
<dbReference type="EMBL" id="AP025732">
    <property type="protein sequence ID" value="BDI14423.1"/>
    <property type="molecule type" value="Genomic_DNA"/>
</dbReference>